<dbReference type="InterPro" id="IPR044750">
    <property type="entry name" value="C2_SRC2/BAP"/>
</dbReference>
<protein>
    <recommendedName>
        <fullName evidence="1">C2 domain-containing protein</fullName>
    </recommendedName>
</protein>
<dbReference type="Gene3D" id="2.60.40.150">
    <property type="entry name" value="C2 domain"/>
    <property type="match status" value="1"/>
</dbReference>
<name>A0A6A6N7H1_HEVBR</name>
<dbReference type="Proteomes" id="UP000467840">
    <property type="component" value="Chromosome 10"/>
</dbReference>
<proteinExistence type="predicted"/>
<dbReference type="InterPro" id="IPR035892">
    <property type="entry name" value="C2_domain_sf"/>
</dbReference>
<evidence type="ECO:0000259" key="1">
    <source>
        <dbReference type="PROSITE" id="PS50004"/>
    </source>
</evidence>
<accession>A0A6A6N7H1</accession>
<dbReference type="PROSITE" id="PS50004">
    <property type="entry name" value="C2"/>
    <property type="match status" value="1"/>
</dbReference>
<feature type="domain" description="C2" evidence="1">
    <location>
        <begin position="3"/>
        <end position="128"/>
    </location>
</feature>
<dbReference type="EMBL" id="JAAGAX010000003">
    <property type="protein sequence ID" value="KAF2320516.1"/>
    <property type="molecule type" value="Genomic_DNA"/>
</dbReference>
<keyword evidence="3" id="KW-1185">Reference proteome</keyword>
<sequence length="216" mass="24273">MHLHHFFNFGTKTAPSDAVTILEINLISAQDLDCSRKSSSKIQTYVVAYIDPDKKLKSRVDRFGHTNPTWNDKVVFAIDSELQLRRPNACLVFEIYKVRRLKKDEKIGVAHVLVENLISEDHGDAKCMAFHIRSESDDVPGLYSILECIGVASAGRRLQQLFGMFPPLDLPRLPKTPNDFPVPPVVKLPPELLPPPFFPSFSLPTPPAPYFILNGP</sequence>
<dbReference type="InterPro" id="IPR000008">
    <property type="entry name" value="C2_dom"/>
</dbReference>
<dbReference type="SUPFAM" id="SSF49562">
    <property type="entry name" value="C2 domain (Calcium/lipid-binding domain, CaLB)"/>
    <property type="match status" value="1"/>
</dbReference>
<reference evidence="2 3" key="1">
    <citation type="journal article" date="2020" name="Mol. Plant">
        <title>The Chromosome-Based Rubber Tree Genome Provides New Insights into Spurge Genome Evolution and Rubber Biosynthesis.</title>
        <authorList>
            <person name="Liu J."/>
            <person name="Shi C."/>
            <person name="Shi C.C."/>
            <person name="Li W."/>
            <person name="Zhang Q.J."/>
            <person name="Zhang Y."/>
            <person name="Li K."/>
            <person name="Lu H.F."/>
            <person name="Shi C."/>
            <person name="Zhu S.T."/>
            <person name="Xiao Z.Y."/>
            <person name="Nan H."/>
            <person name="Yue Y."/>
            <person name="Zhu X.G."/>
            <person name="Wu Y."/>
            <person name="Hong X.N."/>
            <person name="Fan G.Y."/>
            <person name="Tong Y."/>
            <person name="Zhang D."/>
            <person name="Mao C.L."/>
            <person name="Liu Y.L."/>
            <person name="Hao S.J."/>
            <person name="Liu W.Q."/>
            <person name="Lv M.Q."/>
            <person name="Zhang H.B."/>
            <person name="Liu Y."/>
            <person name="Hu-Tang G.R."/>
            <person name="Wang J.P."/>
            <person name="Wang J.H."/>
            <person name="Sun Y.H."/>
            <person name="Ni S.B."/>
            <person name="Chen W.B."/>
            <person name="Zhang X.C."/>
            <person name="Jiao Y.N."/>
            <person name="Eichler E.E."/>
            <person name="Li G.H."/>
            <person name="Liu X."/>
            <person name="Gao L.Z."/>
        </authorList>
    </citation>
    <scope>NUCLEOTIDE SEQUENCE [LARGE SCALE GENOMIC DNA]</scope>
    <source>
        <strain evidence="3">cv. GT1</strain>
        <tissue evidence="2">Leaf</tissue>
    </source>
</reference>
<dbReference type="PANTHER" id="PTHR32246:SF133">
    <property type="entry name" value="C2 DOMAIN-CONTAINING PROTEIN"/>
    <property type="match status" value="1"/>
</dbReference>
<dbReference type="GO" id="GO:0006952">
    <property type="term" value="P:defense response"/>
    <property type="evidence" value="ECO:0007669"/>
    <property type="project" value="InterPro"/>
</dbReference>
<gene>
    <name evidence="2" type="ORF">GH714_027901</name>
</gene>
<organism evidence="2 3">
    <name type="scientific">Hevea brasiliensis</name>
    <name type="common">Para rubber tree</name>
    <name type="synonym">Siphonia brasiliensis</name>
    <dbReference type="NCBI Taxonomy" id="3981"/>
    <lineage>
        <taxon>Eukaryota</taxon>
        <taxon>Viridiplantae</taxon>
        <taxon>Streptophyta</taxon>
        <taxon>Embryophyta</taxon>
        <taxon>Tracheophyta</taxon>
        <taxon>Spermatophyta</taxon>
        <taxon>Magnoliopsida</taxon>
        <taxon>eudicotyledons</taxon>
        <taxon>Gunneridae</taxon>
        <taxon>Pentapetalae</taxon>
        <taxon>rosids</taxon>
        <taxon>fabids</taxon>
        <taxon>Malpighiales</taxon>
        <taxon>Euphorbiaceae</taxon>
        <taxon>Crotonoideae</taxon>
        <taxon>Micrandreae</taxon>
        <taxon>Hevea</taxon>
    </lineage>
</organism>
<dbReference type="CDD" id="cd04051">
    <property type="entry name" value="C2_SRC2_like"/>
    <property type="match status" value="1"/>
</dbReference>
<evidence type="ECO:0000313" key="3">
    <source>
        <dbReference type="Proteomes" id="UP000467840"/>
    </source>
</evidence>
<dbReference type="PANTHER" id="PTHR32246">
    <property type="entry name" value="INGRESSION PROTEIN FIC1"/>
    <property type="match status" value="1"/>
</dbReference>
<dbReference type="AlphaFoldDB" id="A0A6A6N7H1"/>
<dbReference type="Pfam" id="PF00168">
    <property type="entry name" value="C2"/>
    <property type="match status" value="1"/>
</dbReference>
<dbReference type="SMART" id="SM00239">
    <property type="entry name" value="C2"/>
    <property type="match status" value="1"/>
</dbReference>
<comment type="caution">
    <text evidence="2">The sequence shown here is derived from an EMBL/GenBank/DDBJ whole genome shotgun (WGS) entry which is preliminary data.</text>
</comment>
<evidence type="ECO:0000313" key="2">
    <source>
        <dbReference type="EMBL" id="KAF2320516.1"/>
    </source>
</evidence>